<dbReference type="GO" id="GO:0032981">
    <property type="term" value="P:mitochondrial respiratory chain complex I assembly"/>
    <property type="evidence" value="ECO:0007669"/>
    <property type="project" value="TreeGrafter"/>
</dbReference>
<dbReference type="InterPro" id="IPR012576">
    <property type="entry name" value="NDUFB3"/>
</dbReference>
<evidence type="ECO:0000256" key="7">
    <source>
        <dbReference type="ARBA" id="ARBA00022692"/>
    </source>
</evidence>
<protein>
    <recommendedName>
        <fullName evidence="4">NADH dehydrogenase [ubiquinone] 1 beta subcomplex subunit 3</fullName>
    </recommendedName>
    <alternativeName>
        <fullName evidence="13">Complex I-B12</fullName>
    </alternativeName>
    <alternativeName>
        <fullName evidence="14">NADH-ubiquinone oxidoreductase B12 subunit</fullName>
    </alternativeName>
</protein>
<accession>A0A6P3XPV5</accession>
<evidence type="ECO:0000256" key="6">
    <source>
        <dbReference type="ARBA" id="ARBA00022660"/>
    </source>
</evidence>
<keyword evidence="12" id="KW-0472">Membrane</keyword>
<evidence type="ECO:0000256" key="12">
    <source>
        <dbReference type="ARBA" id="ARBA00023136"/>
    </source>
</evidence>
<dbReference type="PANTHER" id="PTHR15082">
    <property type="entry name" value="NADH-UBIQUINONE OXIDOREDUCTASE B12 SUBUNIT"/>
    <property type="match status" value="1"/>
</dbReference>
<dbReference type="KEGG" id="dqu:106747174"/>
<organism evidence="15 16">
    <name type="scientific">Dinoponera quadriceps</name>
    <name type="common">South American ant</name>
    <dbReference type="NCBI Taxonomy" id="609295"/>
    <lineage>
        <taxon>Eukaryota</taxon>
        <taxon>Metazoa</taxon>
        <taxon>Ecdysozoa</taxon>
        <taxon>Arthropoda</taxon>
        <taxon>Hexapoda</taxon>
        <taxon>Insecta</taxon>
        <taxon>Pterygota</taxon>
        <taxon>Neoptera</taxon>
        <taxon>Endopterygota</taxon>
        <taxon>Hymenoptera</taxon>
        <taxon>Apocrita</taxon>
        <taxon>Aculeata</taxon>
        <taxon>Formicoidea</taxon>
        <taxon>Formicidae</taxon>
        <taxon>Ponerinae</taxon>
        <taxon>Ponerini</taxon>
        <taxon>Dinoponera</taxon>
    </lineage>
</organism>
<keyword evidence="10" id="KW-1133">Transmembrane helix</keyword>
<proteinExistence type="inferred from homology"/>
<dbReference type="RefSeq" id="XP_014480008.1">
    <property type="nucleotide sequence ID" value="XM_014624522.1"/>
</dbReference>
<dbReference type="Pfam" id="PF08122">
    <property type="entry name" value="NDUF_B12"/>
    <property type="match status" value="1"/>
</dbReference>
<evidence type="ECO:0000256" key="1">
    <source>
        <dbReference type="ARBA" id="ARBA00003195"/>
    </source>
</evidence>
<evidence type="ECO:0000313" key="15">
    <source>
        <dbReference type="Proteomes" id="UP000515204"/>
    </source>
</evidence>
<name>A0A6P3XPV5_DINQU</name>
<keyword evidence="8" id="KW-0999">Mitochondrion inner membrane</keyword>
<evidence type="ECO:0000256" key="5">
    <source>
        <dbReference type="ARBA" id="ARBA00022448"/>
    </source>
</evidence>
<evidence type="ECO:0000256" key="3">
    <source>
        <dbReference type="ARBA" id="ARBA00005667"/>
    </source>
</evidence>
<keyword evidence="5" id="KW-0813">Transport</keyword>
<evidence type="ECO:0000256" key="10">
    <source>
        <dbReference type="ARBA" id="ARBA00022989"/>
    </source>
</evidence>
<keyword evidence="11" id="KW-0496">Mitochondrion</keyword>
<dbReference type="Proteomes" id="UP000515204">
    <property type="component" value="Unplaced"/>
</dbReference>
<gene>
    <name evidence="16" type="primary">LOC106747174</name>
</gene>
<keyword evidence="9" id="KW-0249">Electron transport</keyword>
<evidence type="ECO:0000256" key="9">
    <source>
        <dbReference type="ARBA" id="ARBA00022982"/>
    </source>
</evidence>
<evidence type="ECO:0000256" key="2">
    <source>
        <dbReference type="ARBA" id="ARBA00004298"/>
    </source>
</evidence>
<dbReference type="GeneID" id="106747174"/>
<keyword evidence="15" id="KW-1185">Reference proteome</keyword>
<dbReference type="GO" id="GO:0005743">
    <property type="term" value="C:mitochondrial inner membrane"/>
    <property type="evidence" value="ECO:0007669"/>
    <property type="project" value="UniProtKB-SubCell"/>
</dbReference>
<evidence type="ECO:0000256" key="4">
    <source>
        <dbReference type="ARBA" id="ARBA00018680"/>
    </source>
</evidence>
<evidence type="ECO:0000256" key="11">
    <source>
        <dbReference type="ARBA" id="ARBA00023128"/>
    </source>
</evidence>
<dbReference type="CTD" id="37466"/>
<keyword evidence="6" id="KW-0679">Respiratory chain</keyword>
<dbReference type="AlphaFoldDB" id="A0A6P3XPV5"/>
<comment type="subcellular location">
    <subcellularLocation>
        <location evidence="2">Mitochondrion inner membrane</location>
        <topology evidence="2">Single-pass membrane protein</topology>
        <orientation evidence="2">Matrix side</orientation>
    </subcellularLocation>
</comment>
<dbReference type="GO" id="GO:0022900">
    <property type="term" value="P:electron transport chain"/>
    <property type="evidence" value="ECO:0007669"/>
    <property type="project" value="InterPro"/>
</dbReference>
<evidence type="ECO:0000256" key="8">
    <source>
        <dbReference type="ARBA" id="ARBA00022792"/>
    </source>
</evidence>
<dbReference type="OrthoDB" id="521512at2759"/>
<comment type="similarity">
    <text evidence="3">Belongs to the complex I NDUFB3 subunit family.</text>
</comment>
<sequence length="123" mass="14494">MDYFGTWRSSRPLGYGYIYRHDHGAEHTLKIPDPNIYKVEDVPELKRVQEELAKRGLKDPWLRNYVWRYQSTTKFLPRGIPLVFRGWKIGVPAFLITIAVEQYFGIDYSGHSHHEDSHGDSHH</sequence>
<comment type="function">
    <text evidence="1">Accessory subunit of the mitochondrial membrane respiratory chain NADH dehydrogenase (Complex I), that is believed not to be involved in catalysis. Complex I functions in the transfer of electrons from NADH to the respiratory chain. The immediate electron acceptor for the enzyme is believed to be ubiquinone.</text>
</comment>
<evidence type="ECO:0000256" key="14">
    <source>
        <dbReference type="ARBA" id="ARBA00032688"/>
    </source>
</evidence>
<evidence type="ECO:0000256" key="13">
    <source>
        <dbReference type="ARBA" id="ARBA00030217"/>
    </source>
</evidence>
<reference evidence="16" key="1">
    <citation type="submission" date="2025-08" db="UniProtKB">
        <authorList>
            <consortium name="RefSeq"/>
        </authorList>
    </citation>
    <scope>IDENTIFICATION</scope>
</reference>
<dbReference type="PANTHER" id="PTHR15082:SF2">
    <property type="entry name" value="NADH DEHYDROGENASE [UBIQUINONE] 1 BETA SUBCOMPLEX SUBUNIT 3"/>
    <property type="match status" value="1"/>
</dbReference>
<keyword evidence="7" id="KW-0812">Transmembrane</keyword>
<evidence type="ECO:0000313" key="16">
    <source>
        <dbReference type="RefSeq" id="XP_014480008.1"/>
    </source>
</evidence>